<protein>
    <submittedName>
        <fullName evidence="1">Uncharacterized protein</fullName>
    </submittedName>
</protein>
<dbReference type="EMBL" id="BKCJ010429144">
    <property type="protein sequence ID" value="GFA46705.1"/>
    <property type="molecule type" value="Genomic_DNA"/>
</dbReference>
<reference evidence="1" key="1">
    <citation type="journal article" date="2019" name="Sci. Rep.">
        <title>Draft genome of Tanacetum cinerariifolium, the natural source of mosquito coil.</title>
        <authorList>
            <person name="Yamashiro T."/>
            <person name="Shiraishi A."/>
            <person name="Satake H."/>
            <person name="Nakayama K."/>
        </authorList>
    </citation>
    <scope>NUCLEOTIDE SEQUENCE</scope>
</reference>
<comment type="caution">
    <text evidence="1">The sequence shown here is derived from an EMBL/GenBank/DDBJ whole genome shotgun (WGS) entry which is preliminary data.</text>
</comment>
<accession>A0A699JQ56</accession>
<gene>
    <name evidence="1" type="ORF">Tci_618677</name>
</gene>
<dbReference type="AlphaFoldDB" id="A0A699JQ56"/>
<proteinExistence type="predicted"/>
<organism evidence="1">
    <name type="scientific">Tanacetum cinerariifolium</name>
    <name type="common">Dalmatian daisy</name>
    <name type="synonym">Chrysanthemum cinerariifolium</name>
    <dbReference type="NCBI Taxonomy" id="118510"/>
    <lineage>
        <taxon>Eukaryota</taxon>
        <taxon>Viridiplantae</taxon>
        <taxon>Streptophyta</taxon>
        <taxon>Embryophyta</taxon>
        <taxon>Tracheophyta</taxon>
        <taxon>Spermatophyta</taxon>
        <taxon>Magnoliopsida</taxon>
        <taxon>eudicotyledons</taxon>
        <taxon>Gunneridae</taxon>
        <taxon>Pentapetalae</taxon>
        <taxon>asterids</taxon>
        <taxon>campanulids</taxon>
        <taxon>Asterales</taxon>
        <taxon>Asteraceae</taxon>
        <taxon>Asteroideae</taxon>
        <taxon>Anthemideae</taxon>
        <taxon>Anthemidinae</taxon>
        <taxon>Tanacetum</taxon>
    </lineage>
</organism>
<sequence>PKVHDVSAPMENNLDYAEELARLQRQEHKAHSAAAKYGFEFFDETTEMLHQPEIKTPRNLVLAMRDPVGSIVSTGGVPVGTSNVPASHVPASHVPARVFLLVVFLLVV</sequence>
<name>A0A699JQ56_TANCI</name>
<evidence type="ECO:0000313" key="1">
    <source>
        <dbReference type="EMBL" id="GFA46705.1"/>
    </source>
</evidence>
<feature type="non-terminal residue" evidence="1">
    <location>
        <position position="1"/>
    </location>
</feature>